<dbReference type="EMBL" id="VAHF01000006">
    <property type="protein sequence ID" value="TXG60697.1"/>
    <property type="molecule type" value="Genomic_DNA"/>
</dbReference>
<dbReference type="GO" id="GO:0003676">
    <property type="term" value="F:nucleic acid binding"/>
    <property type="evidence" value="ECO:0007669"/>
    <property type="project" value="InterPro"/>
</dbReference>
<proteinExistence type="predicted"/>
<reference evidence="3" key="1">
    <citation type="journal article" date="2019" name="Gigascience">
        <title>De novo genome assembly of the endangered Acer yangbiense, a plant species with extremely small populations endemic to Yunnan Province, China.</title>
        <authorList>
            <person name="Yang J."/>
            <person name="Wariss H.M."/>
            <person name="Tao L."/>
            <person name="Zhang R."/>
            <person name="Yun Q."/>
            <person name="Hollingsworth P."/>
            <person name="Dao Z."/>
            <person name="Luo G."/>
            <person name="Guo H."/>
            <person name="Ma Y."/>
            <person name="Sun W."/>
        </authorList>
    </citation>
    <scope>NUCLEOTIDE SEQUENCE [LARGE SCALE GENOMIC DNA]</scope>
    <source>
        <strain evidence="3">cv. Malutang</strain>
    </source>
</reference>
<accession>A0A5C7HUA6</accession>
<evidence type="ECO:0000259" key="1">
    <source>
        <dbReference type="Pfam" id="PF13456"/>
    </source>
</evidence>
<name>A0A5C7HUA6_9ROSI</name>
<sequence length="271" mass="31028">MREEAELGSESFSGQIPVGRADVEIGAVQIKGRWKKWAHEAGFHIDTAVVSHSGKNWRLTDHRLILLEILDRDMDIHSGRRFHYKQCWAGKAGCVYLISDAWHMGECGDNLVKVFNKLVVYSKKLSHWNFSNKLEMNKDIKGKKRELACLEKGGSDQNWERRNRVELELDGLLKCSSRKARNCIRELFNVSEDWKEKEDEMVMEAFAILYGLRFAVDLGLMPTVLESDAFSMVDVICLKSVPLFEIGVVIQDILQLISSFDAFSLLVLFLD</sequence>
<dbReference type="Proteomes" id="UP000323000">
    <property type="component" value="Chromosome 6"/>
</dbReference>
<dbReference type="Pfam" id="PF13456">
    <property type="entry name" value="RVT_3"/>
    <property type="match status" value="1"/>
</dbReference>
<dbReference type="InterPro" id="IPR002156">
    <property type="entry name" value="RNaseH_domain"/>
</dbReference>
<feature type="domain" description="RNase H type-1" evidence="1">
    <location>
        <begin position="193"/>
        <end position="264"/>
    </location>
</feature>
<gene>
    <name evidence="2" type="ORF">EZV62_015270</name>
</gene>
<keyword evidence="3" id="KW-1185">Reference proteome</keyword>
<organism evidence="2 3">
    <name type="scientific">Acer yangbiense</name>
    <dbReference type="NCBI Taxonomy" id="1000413"/>
    <lineage>
        <taxon>Eukaryota</taxon>
        <taxon>Viridiplantae</taxon>
        <taxon>Streptophyta</taxon>
        <taxon>Embryophyta</taxon>
        <taxon>Tracheophyta</taxon>
        <taxon>Spermatophyta</taxon>
        <taxon>Magnoliopsida</taxon>
        <taxon>eudicotyledons</taxon>
        <taxon>Gunneridae</taxon>
        <taxon>Pentapetalae</taxon>
        <taxon>rosids</taxon>
        <taxon>malvids</taxon>
        <taxon>Sapindales</taxon>
        <taxon>Sapindaceae</taxon>
        <taxon>Hippocastanoideae</taxon>
        <taxon>Acereae</taxon>
        <taxon>Acer</taxon>
    </lineage>
</organism>
<dbReference type="AlphaFoldDB" id="A0A5C7HUA6"/>
<comment type="caution">
    <text evidence="2">The sequence shown here is derived from an EMBL/GenBank/DDBJ whole genome shotgun (WGS) entry which is preliminary data.</text>
</comment>
<dbReference type="GO" id="GO:0004523">
    <property type="term" value="F:RNA-DNA hybrid ribonuclease activity"/>
    <property type="evidence" value="ECO:0007669"/>
    <property type="project" value="InterPro"/>
</dbReference>
<evidence type="ECO:0000313" key="2">
    <source>
        <dbReference type="EMBL" id="TXG60697.1"/>
    </source>
</evidence>
<protein>
    <recommendedName>
        <fullName evidence="1">RNase H type-1 domain-containing protein</fullName>
    </recommendedName>
</protein>
<evidence type="ECO:0000313" key="3">
    <source>
        <dbReference type="Proteomes" id="UP000323000"/>
    </source>
</evidence>